<name>A0AAN8BCI5_9TELE</name>
<dbReference type="AlphaFoldDB" id="A0AAN8BCI5"/>
<accession>A0AAN8BCI5</accession>
<evidence type="ECO:0000313" key="2">
    <source>
        <dbReference type="Proteomes" id="UP001335648"/>
    </source>
</evidence>
<proteinExistence type="predicted"/>
<sequence length="106" mass="11108">MCFCGLEDCVEASLEAAGTHLELGNRGLPALSQRGEGGGCQAARFFFLDGWPNFWVGCAWAAAGTGDFLGQLALVSCLGWGLGAGCHLCCFGTLNRAEFKAAWAKD</sequence>
<protein>
    <submittedName>
        <fullName evidence="1">Uncharacterized protein</fullName>
    </submittedName>
</protein>
<dbReference type="EMBL" id="JAULUE010002062">
    <property type="protein sequence ID" value="KAK5882182.1"/>
    <property type="molecule type" value="Genomic_DNA"/>
</dbReference>
<gene>
    <name evidence="1" type="ORF">CesoFtcFv8_020795</name>
</gene>
<comment type="caution">
    <text evidence="1">The sequence shown here is derived from an EMBL/GenBank/DDBJ whole genome shotgun (WGS) entry which is preliminary data.</text>
</comment>
<organism evidence="1 2">
    <name type="scientific">Champsocephalus esox</name>
    <name type="common">pike icefish</name>
    <dbReference type="NCBI Taxonomy" id="159716"/>
    <lineage>
        <taxon>Eukaryota</taxon>
        <taxon>Metazoa</taxon>
        <taxon>Chordata</taxon>
        <taxon>Craniata</taxon>
        <taxon>Vertebrata</taxon>
        <taxon>Euteleostomi</taxon>
        <taxon>Actinopterygii</taxon>
        <taxon>Neopterygii</taxon>
        <taxon>Teleostei</taxon>
        <taxon>Neoteleostei</taxon>
        <taxon>Acanthomorphata</taxon>
        <taxon>Eupercaria</taxon>
        <taxon>Perciformes</taxon>
        <taxon>Notothenioidei</taxon>
        <taxon>Channichthyidae</taxon>
        <taxon>Champsocephalus</taxon>
    </lineage>
</organism>
<keyword evidence="2" id="KW-1185">Reference proteome</keyword>
<dbReference type="Proteomes" id="UP001335648">
    <property type="component" value="Unassembled WGS sequence"/>
</dbReference>
<reference evidence="1 2" key="1">
    <citation type="journal article" date="2023" name="Mol. Biol. Evol.">
        <title>Genomics of Secondarily Temperate Adaptation in the Only Non-Antarctic Icefish.</title>
        <authorList>
            <person name="Rivera-Colon A.G."/>
            <person name="Rayamajhi N."/>
            <person name="Minhas B.F."/>
            <person name="Madrigal G."/>
            <person name="Bilyk K.T."/>
            <person name="Yoon V."/>
            <person name="Hune M."/>
            <person name="Gregory S."/>
            <person name="Cheng C.H.C."/>
            <person name="Catchen J.M."/>
        </authorList>
    </citation>
    <scope>NUCLEOTIDE SEQUENCE [LARGE SCALE GENOMIC DNA]</scope>
    <source>
        <strain evidence="1">JC2023a</strain>
    </source>
</reference>
<evidence type="ECO:0000313" key="1">
    <source>
        <dbReference type="EMBL" id="KAK5882182.1"/>
    </source>
</evidence>